<dbReference type="KEGG" id="saal:L336_0167"/>
<dbReference type="SMART" id="SM00710">
    <property type="entry name" value="PbH1"/>
    <property type="match status" value="4"/>
</dbReference>
<accession>R4PVV3</accession>
<sequence>MTFTRKKIIVALIVVVCIALSVGVFLGTRQQVVTTKPGDTNTSTLQESAASSQKSAISKTEQGEKTQAPADQKTQTSANSSNQGGAQGATSHSQPSSPPNTTPVNPSTPAQICGQAGYNGNGNSLSLFQTVYPGQWRSDYSFASLWSVPGQTFENFRLETSLFAMSDNLIIRNFYLAPGADYYPVRTDNRESGTGTQIYNGTVRATGATDDNLYKGILVDVPHVTISDMDISGTHDGLSLASTYTTVSNVCIHDLASTPTAHNDGIEIYGGGHVIIKDSEINNNHGQTSAINITNDYGAIDDVLIENVTLSGGGYTIYVRGDGASGQPITNIRFRNVKIASPGYYGVVSYQGAPGAIVEWDVKDAQGNVIQHP</sequence>
<evidence type="ECO:0000313" key="3">
    <source>
        <dbReference type="Proteomes" id="UP000013893"/>
    </source>
</evidence>
<dbReference type="HOGENOM" id="CLU_741210_0_0_0"/>
<dbReference type="InterPro" id="IPR011050">
    <property type="entry name" value="Pectin_lyase_fold/virulence"/>
</dbReference>
<dbReference type="SUPFAM" id="SSF51126">
    <property type="entry name" value="Pectin lyase-like"/>
    <property type="match status" value="1"/>
</dbReference>
<protein>
    <submittedName>
        <fullName evidence="2">Uncharacterized protein</fullName>
    </submittedName>
</protein>
<name>R4PVV3_9BACT</name>
<dbReference type="InterPro" id="IPR012334">
    <property type="entry name" value="Pectin_lyas_fold"/>
</dbReference>
<organism evidence="2 3">
    <name type="scientific">Candidatus Saccharimonas aalborgensis</name>
    <dbReference type="NCBI Taxonomy" id="1332188"/>
    <lineage>
        <taxon>Bacteria</taxon>
        <taxon>Candidatus Saccharimonadota</taxon>
        <taxon>Candidatus Saccharimonadia</taxon>
        <taxon>Candidatus Saccharimonadales</taxon>
        <taxon>Candidatus Saccharimonadaceae</taxon>
        <taxon>Candidatus Saccharimonas</taxon>
    </lineage>
</organism>
<gene>
    <name evidence="2" type="ORF">L336_0167</name>
</gene>
<feature type="compositionally biased region" description="Polar residues" evidence="1">
    <location>
        <begin position="34"/>
        <end position="47"/>
    </location>
</feature>
<feature type="compositionally biased region" description="Polar residues" evidence="1">
    <location>
        <begin position="72"/>
        <end position="84"/>
    </location>
</feature>
<evidence type="ECO:0000256" key="1">
    <source>
        <dbReference type="SAM" id="MobiDB-lite"/>
    </source>
</evidence>
<feature type="compositionally biased region" description="Low complexity" evidence="1">
    <location>
        <begin position="48"/>
        <end position="59"/>
    </location>
</feature>
<evidence type="ECO:0000313" key="2">
    <source>
        <dbReference type="EMBL" id="AGL61877.1"/>
    </source>
</evidence>
<proteinExistence type="predicted"/>
<dbReference type="Gene3D" id="2.160.20.10">
    <property type="entry name" value="Single-stranded right-handed beta-helix, Pectin lyase-like"/>
    <property type="match status" value="1"/>
</dbReference>
<dbReference type="Proteomes" id="UP000013893">
    <property type="component" value="Chromosome"/>
</dbReference>
<dbReference type="RefSeq" id="WP_015641327.1">
    <property type="nucleotide sequence ID" value="NC_021219.1"/>
</dbReference>
<dbReference type="OrthoDB" id="505641at2"/>
<reference evidence="2 3" key="1">
    <citation type="journal article" date="2013" name="Nat. Biotechnol.">
        <title>Genome sequences of rare, uncultured bacteria obtained by differential coverage binning of multiple metagenomes.</title>
        <authorList>
            <person name="Albertsen M."/>
            <person name="Hugenholtz P."/>
            <person name="Skarshewski A."/>
            <person name="Nielsen K.L."/>
            <person name="Tyson G.W."/>
            <person name="Nielsen P.H."/>
        </authorList>
    </citation>
    <scope>NUCLEOTIDE SEQUENCE [LARGE SCALE GENOMIC DNA]</scope>
    <source>
        <strain evidence="2">TM71</strain>
    </source>
</reference>
<keyword evidence="3" id="KW-1185">Reference proteome</keyword>
<feature type="region of interest" description="Disordered" evidence="1">
    <location>
        <begin position="34"/>
        <end position="116"/>
    </location>
</feature>
<dbReference type="InterPro" id="IPR006626">
    <property type="entry name" value="PbH1"/>
</dbReference>
<dbReference type="EMBL" id="CP005957">
    <property type="protein sequence ID" value="AGL61877.1"/>
    <property type="molecule type" value="Genomic_DNA"/>
</dbReference>
<dbReference type="AlphaFoldDB" id="R4PVV3"/>